<dbReference type="RefSeq" id="WP_116018165.1">
    <property type="nucleotide sequence ID" value="NZ_QUOT01000001.1"/>
</dbReference>
<evidence type="ECO:0000313" key="2">
    <source>
        <dbReference type="Proteomes" id="UP000256899"/>
    </source>
</evidence>
<dbReference type="EMBL" id="QUOT01000001">
    <property type="protein sequence ID" value="REL32532.1"/>
    <property type="molecule type" value="Genomic_DNA"/>
</dbReference>
<dbReference type="Proteomes" id="UP000256899">
    <property type="component" value="Unassembled WGS sequence"/>
</dbReference>
<accession>A0A3E0U9K8</accession>
<gene>
    <name evidence="1" type="ORF">DXX94_18450</name>
</gene>
<name>A0A3E0U9K8_9GAMM</name>
<reference evidence="2" key="1">
    <citation type="submission" date="2018-08" db="EMBL/GenBank/DDBJ databases">
        <title>Thalassotalea euphylliae genome.</title>
        <authorList>
            <person name="Summers S."/>
            <person name="Rice S.A."/>
            <person name="Freckelton M.L."/>
            <person name="Nedved B.T."/>
            <person name="Hadfield M.G."/>
        </authorList>
    </citation>
    <scope>NUCLEOTIDE SEQUENCE [LARGE SCALE GENOMIC DNA]</scope>
    <source>
        <strain evidence="2">H3</strain>
    </source>
</reference>
<evidence type="ECO:0000313" key="1">
    <source>
        <dbReference type="EMBL" id="REL32532.1"/>
    </source>
</evidence>
<proteinExistence type="predicted"/>
<protein>
    <submittedName>
        <fullName evidence="1">Uncharacterized protein</fullName>
    </submittedName>
</protein>
<organism evidence="1 2">
    <name type="scientific">Thalassotalea euphylliae</name>
    <dbReference type="NCBI Taxonomy" id="1655234"/>
    <lineage>
        <taxon>Bacteria</taxon>
        <taxon>Pseudomonadati</taxon>
        <taxon>Pseudomonadota</taxon>
        <taxon>Gammaproteobacteria</taxon>
        <taxon>Alteromonadales</taxon>
        <taxon>Colwelliaceae</taxon>
        <taxon>Thalassotalea</taxon>
    </lineage>
</organism>
<comment type="caution">
    <text evidence="1">The sequence shown here is derived from an EMBL/GenBank/DDBJ whole genome shotgun (WGS) entry which is preliminary data.</text>
</comment>
<keyword evidence="2" id="KW-1185">Reference proteome</keyword>
<dbReference type="AlphaFoldDB" id="A0A3E0U9K8"/>
<sequence length="527" mass="57558">MNTSAELAFGLGSGSWYVQPQGSGDSAADLGTGRNFLGFITNNASGTESLDLGHFAYRANQSSKAHNALGFAMPIPLVQRRNKGAYHGAYNPSGANRSVSNDGASSAFWWQQNWTSDVSECFTDNGNSAWGTWGRIASNLSGRDDGKFYDAIYSEDVIDLRVSAYKPNLYDLLTRYEQKALSAEIRGYQSVPFLIKFDVNTGTANGAATSVYVANNNSYKVDDWLWIETASGEYVKATITGVAPNGIELYTNISYARSQNTRVAHHRNFTVKSNQPTHTDIVGDPTKIKAMLDAKGWDGIAGQWLPFIPNNSTKAKLSEKVLTAYTRQYTSDNGATWISGGFGVDTVSNEAQDKFASHQIAFYHYQTQAKFLDVANNDEVLAVGDANLLVSSVNNVGGLLLKSCIDKVGKYSGAWAINESKSITSHQIDTYSGAWQTAGTGKPKHDGFDMAGRMVDIPAAKVLTYLTHDNGQLYLQFIYKELKYNSDWGDTNDFTIVNGESVVTDDNGQSVSAGQKRVALPYFYSER</sequence>